<dbReference type="EMBL" id="LRGB01001315">
    <property type="protein sequence ID" value="KZS13011.1"/>
    <property type="molecule type" value="Genomic_DNA"/>
</dbReference>
<dbReference type="GO" id="GO:0071897">
    <property type="term" value="P:DNA biosynthetic process"/>
    <property type="evidence" value="ECO:0007669"/>
    <property type="project" value="UniProtKB-ARBA"/>
</dbReference>
<dbReference type="OrthoDB" id="5791190at2759"/>
<evidence type="ECO:0000313" key="1">
    <source>
        <dbReference type="EMBL" id="KZS13011.1"/>
    </source>
</evidence>
<keyword evidence="2" id="KW-1185">Reference proteome</keyword>
<organism evidence="1 2">
    <name type="scientific">Daphnia magna</name>
    <dbReference type="NCBI Taxonomy" id="35525"/>
    <lineage>
        <taxon>Eukaryota</taxon>
        <taxon>Metazoa</taxon>
        <taxon>Ecdysozoa</taxon>
        <taxon>Arthropoda</taxon>
        <taxon>Crustacea</taxon>
        <taxon>Branchiopoda</taxon>
        <taxon>Diplostraca</taxon>
        <taxon>Cladocera</taxon>
        <taxon>Anomopoda</taxon>
        <taxon>Daphniidae</taxon>
        <taxon>Daphnia</taxon>
    </lineage>
</organism>
<dbReference type="Proteomes" id="UP000076858">
    <property type="component" value="Unassembled WGS sequence"/>
</dbReference>
<gene>
    <name evidence="1" type="ORF">APZ42_021947</name>
</gene>
<sequence>MKVLVAKIYPGGDIKSEEFARCMLENGLSPAETVFGHQFRSVIPAHQSSYATCWKEVITARDRQSVIDVATKFRYDESARSLARYPSEPTRGICKTARFFNGENGVDNRVEQILLQIPLFADEGVVVSVFETIMEEEDDEERHVSEGAIKVRMRNIVTEVGKDCDHEEIREHEAYGLSTTTVQSLRRRNCPIATRAVAQQQRKDYTEATKIQIKRNNMANLNEMQQAIASLRAVVQTQQHAQQQQGNALQTALQAIQNNQNAFVSQPLPTFSDRKRKMVNAALRWVAANWQWQPPTVVADDLAKWSAAFREAFRKRYTFVEWENMVKARHQLVSESATQYALFKSTLRQYCPHQMNEEEFVPYLINGIRHDQFAPSKMSNKTPSAWGTLPPDHTGSQLDRQSWSYRLNVGKRTACMMPDKEIEPVSGTLTVQKTTIVPAQTLVVFVQVGPSTTGKGTNENGASAVRHQSYIFSSTRKRVGEEIMHVEVGTELKKPKSTEEFLCSLTRRKVTTDQTDSPDFIPILVEKLPERYQPQMRSLLLKFEHFFHYKIPGPLRSTPLYEHQTDRKDIQPIRSTPYRVSRIEREAIHAQVREMLANEFITPSSSPWSAPVVMVPKKDGSLRFCIDYRRLNAVTVRDVYPLPRIDDFLDHLDFKMIGILEAKARSAFSLLDDSEIIGELKAIAESVASWGEQLKRNVKRVVNFIAICYVKPFFRSRLASVAPSDDLKFLSLMNSYRDEDEIAAMSFTKSVLNHLWYLTQELVILSIFDREITLSFRQQMVLKHHSFPHPITYGSQSLYSHYHTNTRSFVAKQVDKWLTDLQPTDKVPFTPPGGYVYIYIWKGFPNKKDDWRKDGYRFLQNGNTTFDWNGVKGKKNYFKLQIKEEPQDEVTFRSYAYLLENEKYANIAIVQYVDDEKEAVGFPHGNAKKESKTSVDFVGTRPSLLKAMKNEDGTPIQGLKQVTNTQLQRRLKSNLSSNWIWNLMYIIDDTQFVKRLTIDKDDLMIFCIQDDLLEKMKCVLNRQDLKPQQLSYDTTFLIGDFYLSFLVFRETEFSSAPAIPCIFFIHERKLLETHEEFWSLVVRYVPEPKKCKNTYIVTDQEAAVVSAIKKFLPDIDLFRCYNHLADDIKRRLGTIAGFNAEEKKII</sequence>
<proteinExistence type="predicted"/>
<dbReference type="InterPro" id="IPR043502">
    <property type="entry name" value="DNA/RNA_pol_sf"/>
</dbReference>
<dbReference type="SUPFAM" id="SSF56672">
    <property type="entry name" value="DNA/RNA polymerases"/>
    <property type="match status" value="1"/>
</dbReference>
<dbReference type="PANTHER" id="PTHR24559:SF444">
    <property type="entry name" value="REVERSE TRANSCRIPTASE DOMAIN-CONTAINING PROTEIN"/>
    <property type="match status" value="1"/>
</dbReference>
<protein>
    <recommendedName>
        <fullName evidence="3">MULE transposase domain-containing protein</fullName>
    </recommendedName>
</protein>
<dbReference type="AlphaFoldDB" id="A0A164W778"/>
<dbReference type="InterPro" id="IPR053134">
    <property type="entry name" value="RNA-dir_DNA_polymerase"/>
</dbReference>
<accession>A0A164W778</accession>
<dbReference type="PANTHER" id="PTHR24559">
    <property type="entry name" value="TRANSPOSON TY3-I GAG-POL POLYPROTEIN"/>
    <property type="match status" value="1"/>
</dbReference>
<dbReference type="CDD" id="cd01647">
    <property type="entry name" value="RT_LTR"/>
    <property type="match status" value="1"/>
</dbReference>
<name>A0A164W778_9CRUS</name>
<evidence type="ECO:0000313" key="2">
    <source>
        <dbReference type="Proteomes" id="UP000076858"/>
    </source>
</evidence>
<reference evidence="1 2" key="1">
    <citation type="submission" date="2016-03" db="EMBL/GenBank/DDBJ databases">
        <title>EvidentialGene: Evidence-directed Construction of Genes on Genomes.</title>
        <authorList>
            <person name="Gilbert D.G."/>
            <person name="Choi J.-H."/>
            <person name="Mockaitis K."/>
            <person name="Colbourne J."/>
            <person name="Pfrender M."/>
        </authorList>
    </citation>
    <scope>NUCLEOTIDE SEQUENCE [LARGE SCALE GENOMIC DNA]</scope>
    <source>
        <strain evidence="1 2">Xinb3</strain>
        <tissue evidence="1">Complete organism</tissue>
    </source>
</reference>
<comment type="caution">
    <text evidence="1">The sequence shown here is derived from an EMBL/GenBank/DDBJ whole genome shotgun (WGS) entry which is preliminary data.</text>
</comment>
<evidence type="ECO:0008006" key="3">
    <source>
        <dbReference type="Google" id="ProtNLM"/>
    </source>
</evidence>
<dbReference type="Gene3D" id="3.10.10.10">
    <property type="entry name" value="HIV Type 1 Reverse Transcriptase, subunit A, domain 1"/>
    <property type="match status" value="1"/>
</dbReference>